<evidence type="ECO:0008006" key="3">
    <source>
        <dbReference type="Google" id="ProtNLM"/>
    </source>
</evidence>
<dbReference type="HOGENOM" id="CLU_595442_0_0_4"/>
<gene>
    <name evidence="1" type="ORF">LT85_1379</name>
</gene>
<name>A0A0A1FCF4_9BURK</name>
<dbReference type="OrthoDB" id="8770771at2"/>
<dbReference type="EMBL" id="CP009962">
    <property type="protein sequence ID" value="AIY40537.1"/>
    <property type="molecule type" value="Genomic_DNA"/>
</dbReference>
<sequence length="459" mass="49772">MKRSQLAIAVGAVLVVAWVAVVPGIIGMNAEAEMNKNAGDALSTSSFPVTAKLESFQRGWFSSTAKVDYNFLSAPQPIHLVVEHHINQFAIPFYRWAKITHTITMLDDKGVATPLPFNIDASTDKLFFGGFSSKFSAADVDWKSKDGLHIAGKQLALKIGGKTGEELQYEINVPSLTATVTDGLLNINLAGLNLDGNYKDEKSAADTWKQYGHIKLDNIDATKNGVTLLKLRDLAIDTDLKDHGESFDLLYQAKADKSTFGDAFSADDIRVDFSYLNLNKDALLKLQTASKAFYLEASKTPVAATAGAVTDEANMNAQLAKQKAYMSAMMKQVGGFITSSPGFKVDRFSLKTPNGDVAGTLEAHLDGKDFPLEALGGDNVMALLKERFSGKGSLNAARDVFVNAVDKKNTIPEAQQRQMKESQLKMLVDKGFVKDDGKRLSLESTFGPQGVAINGKRVM</sequence>
<dbReference type="RefSeq" id="WP_038486915.1">
    <property type="nucleotide sequence ID" value="NZ_CP009962.1"/>
</dbReference>
<dbReference type="InterPro" id="IPR010352">
    <property type="entry name" value="DUF945"/>
</dbReference>
<organism evidence="1 2">
    <name type="scientific">Collimonas arenae</name>
    <dbReference type="NCBI Taxonomy" id="279058"/>
    <lineage>
        <taxon>Bacteria</taxon>
        <taxon>Pseudomonadati</taxon>
        <taxon>Pseudomonadota</taxon>
        <taxon>Betaproteobacteria</taxon>
        <taxon>Burkholderiales</taxon>
        <taxon>Oxalobacteraceae</taxon>
        <taxon>Collimonas</taxon>
    </lineage>
</organism>
<reference evidence="2" key="1">
    <citation type="journal article" date="2014" name="Soil Biol. Biochem.">
        <title>Structure and function of bacterial communities in ageing soils: Insights from the Mendocino ecological staircase.</title>
        <authorList>
            <person name="Uroz S."/>
            <person name="Tech J.J."/>
            <person name="Sawaya N.A."/>
            <person name="Frey-Klett P."/>
            <person name="Leveau J.H.J."/>
        </authorList>
    </citation>
    <scope>NUCLEOTIDE SEQUENCE [LARGE SCALE GENOMIC DNA]</scope>
    <source>
        <strain evidence="2">Cal35</strain>
    </source>
</reference>
<dbReference type="STRING" id="279058.LT85_1379"/>
<evidence type="ECO:0000313" key="1">
    <source>
        <dbReference type="EMBL" id="AIY40537.1"/>
    </source>
</evidence>
<accession>A0A0A1FCF4</accession>
<dbReference type="Pfam" id="PF06097">
    <property type="entry name" value="DUF945"/>
    <property type="match status" value="1"/>
</dbReference>
<dbReference type="AlphaFoldDB" id="A0A0A1FCF4"/>
<evidence type="ECO:0000313" key="2">
    <source>
        <dbReference type="Proteomes" id="UP000030302"/>
    </source>
</evidence>
<dbReference type="KEGG" id="care:LT85_1379"/>
<proteinExistence type="predicted"/>
<keyword evidence="2" id="KW-1185">Reference proteome</keyword>
<protein>
    <recommendedName>
        <fullName evidence="3">DUF945 domain-containing protein</fullName>
    </recommendedName>
</protein>
<dbReference type="Proteomes" id="UP000030302">
    <property type="component" value="Chromosome"/>
</dbReference>